<dbReference type="InterPro" id="IPR008988">
    <property type="entry name" value="Transcriptional_repressor_C"/>
</dbReference>
<keyword evidence="5" id="KW-1185">Reference proteome</keyword>
<dbReference type="InterPro" id="IPR038157">
    <property type="entry name" value="FeoA_core_dom"/>
</dbReference>
<dbReference type="RefSeq" id="WP_377832903.1">
    <property type="nucleotide sequence ID" value="NZ_JBHRSK010000004.1"/>
</dbReference>
<evidence type="ECO:0000256" key="2">
    <source>
        <dbReference type="SAM" id="MobiDB-lite"/>
    </source>
</evidence>
<proteinExistence type="predicted"/>
<dbReference type="SMART" id="SM00899">
    <property type="entry name" value="FeoA"/>
    <property type="match status" value="1"/>
</dbReference>
<name>A0ABV7AGK8_9RHOB</name>
<gene>
    <name evidence="4" type="ORF">ACFOES_09020</name>
</gene>
<feature type="domain" description="Ferrous iron transporter FeoA-like" evidence="3">
    <location>
        <begin position="31"/>
        <end position="105"/>
    </location>
</feature>
<sequence>MRPCHARHGATHSRQRRRRDNRRCRRGTAPPTLAGLALGRQAEVIGLKPGCGGLMCRRLPDLGFTPGVRIAAVLSNVGGEAHAYRIRETLIALRRQQAEQVLIGPARDGDTPESAGARP</sequence>
<feature type="compositionally biased region" description="Basic residues" evidence="2">
    <location>
        <begin position="1"/>
        <end position="26"/>
    </location>
</feature>
<accession>A0ABV7AGK8</accession>
<evidence type="ECO:0000313" key="4">
    <source>
        <dbReference type="EMBL" id="MFC2968233.1"/>
    </source>
</evidence>
<evidence type="ECO:0000313" key="5">
    <source>
        <dbReference type="Proteomes" id="UP001595443"/>
    </source>
</evidence>
<protein>
    <submittedName>
        <fullName evidence="4">FeoA family protein</fullName>
    </submittedName>
</protein>
<dbReference type="Proteomes" id="UP001595443">
    <property type="component" value="Unassembled WGS sequence"/>
</dbReference>
<evidence type="ECO:0000256" key="1">
    <source>
        <dbReference type="ARBA" id="ARBA00023004"/>
    </source>
</evidence>
<reference evidence="5" key="1">
    <citation type="journal article" date="2019" name="Int. J. Syst. Evol. Microbiol.">
        <title>The Global Catalogue of Microorganisms (GCM) 10K type strain sequencing project: providing services to taxonomists for standard genome sequencing and annotation.</title>
        <authorList>
            <consortium name="The Broad Institute Genomics Platform"/>
            <consortium name="The Broad Institute Genome Sequencing Center for Infectious Disease"/>
            <person name="Wu L."/>
            <person name="Ma J."/>
        </authorList>
    </citation>
    <scope>NUCLEOTIDE SEQUENCE [LARGE SCALE GENOMIC DNA]</scope>
    <source>
        <strain evidence="5">KCTC 62192</strain>
    </source>
</reference>
<dbReference type="SUPFAM" id="SSF50037">
    <property type="entry name" value="C-terminal domain of transcriptional repressors"/>
    <property type="match status" value="1"/>
</dbReference>
<dbReference type="Pfam" id="PF04023">
    <property type="entry name" value="FeoA"/>
    <property type="match status" value="1"/>
</dbReference>
<organism evidence="4 5">
    <name type="scientific">Acidimangrovimonas pyrenivorans</name>
    <dbReference type="NCBI Taxonomy" id="2030798"/>
    <lineage>
        <taxon>Bacteria</taxon>
        <taxon>Pseudomonadati</taxon>
        <taxon>Pseudomonadota</taxon>
        <taxon>Alphaproteobacteria</taxon>
        <taxon>Rhodobacterales</taxon>
        <taxon>Paracoccaceae</taxon>
        <taxon>Acidimangrovimonas</taxon>
    </lineage>
</organism>
<comment type="caution">
    <text evidence="4">The sequence shown here is derived from an EMBL/GenBank/DDBJ whole genome shotgun (WGS) entry which is preliminary data.</text>
</comment>
<dbReference type="EMBL" id="JBHRSK010000004">
    <property type="protein sequence ID" value="MFC2968233.1"/>
    <property type="molecule type" value="Genomic_DNA"/>
</dbReference>
<dbReference type="Gene3D" id="2.30.30.90">
    <property type="match status" value="1"/>
</dbReference>
<feature type="region of interest" description="Disordered" evidence="2">
    <location>
        <begin position="1"/>
        <end position="32"/>
    </location>
</feature>
<dbReference type="InterPro" id="IPR007167">
    <property type="entry name" value="Fe-transptr_FeoA-like"/>
</dbReference>
<evidence type="ECO:0000259" key="3">
    <source>
        <dbReference type="SMART" id="SM00899"/>
    </source>
</evidence>
<keyword evidence="1" id="KW-0408">Iron</keyword>